<feature type="domain" description="DUF202" evidence="6">
    <location>
        <begin position="5"/>
        <end position="62"/>
    </location>
</feature>
<feature type="transmembrane region" description="Helical" evidence="5">
    <location>
        <begin position="46"/>
        <end position="65"/>
    </location>
</feature>
<keyword evidence="4 5" id="KW-0472">Membrane</keyword>
<feature type="transmembrane region" description="Helical" evidence="5">
    <location>
        <begin position="77"/>
        <end position="97"/>
    </location>
</feature>
<dbReference type="InterPro" id="IPR003807">
    <property type="entry name" value="DUF202"/>
</dbReference>
<protein>
    <recommendedName>
        <fullName evidence="6">DUF202 domain-containing protein</fullName>
    </recommendedName>
</protein>
<dbReference type="Pfam" id="PF02656">
    <property type="entry name" value="DUF202"/>
    <property type="match status" value="1"/>
</dbReference>
<dbReference type="EMBL" id="BMMW01000001">
    <property type="protein sequence ID" value="GGK42681.1"/>
    <property type="molecule type" value="Genomic_DNA"/>
</dbReference>
<evidence type="ECO:0000256" key="3">
    <source>
        <dbReference type="ARBA" id="ARBA00022989"/>
    </source>
</evidence>
<keyword evidence="2 5" id="KW-0812">Transmembrane</keyword>
<evidence type="ECO:0000256" key="5">
    <source>
        <dbReference type="SAM" id="Phobius"/>
    </source>
</evidence>
<keyword evidence="8" id="KW-1185">Reference proteome</keyword>
<proteinExistence type="predicted"/>
<dbReference type="AlphaFoldDB" id="A0A917QC71"/>
<evidence type="ECO:0000256" key="2">
    <source>
        <dbReference type="ARBA" id="ARBA00022692"/>
    </source>
</evidence>
<reference evidence="7" key="2">
    <citation type="submission" date="2020-09" db="EMBL/GenBank/DDBJ databases">
        <authorList>
            <person name="Sun Q."/>
            <person name="Zhou Y."/>
        </authorList>
    </citation>
    <scope>NUCLEOTIDE SEQUENCE</scope>
    <source>
        <strain evidence="7">CGMCC 4.7278</strain>
    </source>
</reference>
<dbReference type="Proteomes" id="UP000612956">
    <property type="component" value="Unassembled WGS sequence"/>
</dbReference>
<evidence type="ECO:0000256" key="4">
    <source>
        <dbReference type="ARBA" id="ARBA00023136"/>
    </source>
</evidence>
<sequence>MTAADTLARERTALAWRRTGLGAAGCALLFLDAALRQPNGTGVLPLAAAFTAFGLTGLGWWRAQAIAHGSSTASTKPVAAVTTMVAALIVVALIRVLQL</sequence>
<keyword evidence="3 5" id="KW-1133">Transmembrane helix</keyword>
<accession>A0A917QC71</accession>
<comment type="caution">
    <text evidence="7">The sequence shown here is derived from an EMBL/GenBank/DDBJ whole genome shotgun (WGS) entry which is preliminary data.</text>
</comment>
<evidence type="ECO:0000313" key="8">
    <source>
        <dbReference type="Proteomes" id="UP000612956"/>
    </source>
</evidence>
<gene>
    <name evidence="7" type="ORF">GCM10011591_12910</name>
</gene>
<name>A0A917QC71_9NOCA</name>
<evidence type="ECO:0000259" key="6">
    <source>
        <dbReference type="Pfam" id="PF02656"/>
    </source>
</evidence>
<comment type="subcellular location">
    <subcellularLocation>
        <location evidence="1">Endomembrane system</location>
        <topology evidence="1">Multi-pass membrane protein</topology>
    </subcellularLocation>
</comment>
<organism evidence="7 8">
    <name type="scientific">Nocardia camponoti</name>
    <dbReference type="NCBI Taxonomy" id="1616106"/>
    <lineage>
        <taxon>Bacteria</taxon>
        <taxon>Bacillati</taxon>
        <taxon>Actinomycetota</taxon>
        <taxon>Actinomycetes</taxon>
        <taxon>Mycobacteriales</taxon>
        <taxon>Nocardiaceae</taxon>
        <taxon>Nocardia</taxon>
    </lineage>
</organism>
<evidence type="ECO:0000256" key="1">
    <source>
        <dbReference type="ARBA" id="ARBA00004127"/>
    </source>
</evidence>
<dbReference type="GO" id="GO:0012505">
    <property type="term" value="C:endomembrane system"/>
    <property type="evidence" value="ECO:0007669"/>
    <property type="project" value="UniProtKB-SubCell"/>
</dbReference>
<dbReference type="RefSeq" id="WP_188827839.1">
    <property type="nucleotide sequence ID" value="NZ_BMMW01000001.1"/>
</dbReference>
<reference evidence="7" key="1">
    <citation type="journal article" date="2014" name="Int. J. Syst. Evol. Microbiol.">
        <title>Complete genome sequence of Corynebacterium casei LMG S-19264T (=DSM 44701T), isolated from a smear-ripened cheese.</title>
        <authorList>
            <consortium name="US DOE Joint Genome Institute (JGI-PGF)"/>
            <person name="Walter F."/>
            <person name="Albersmeier A."/>
            <person name="Kalinowski J."/>
            <person name="Ruckert C."/>
        </authorList>
    </citation>
    <scope>NUCLEOTIDE SEQUENCE</scope>
    <source>
        <strain evidence="7">CGMCC 4.7278</strain>
    </source>
</reference>
<evidence type="ECO:0000313" key="7">
    <source>
        <dbReference type="EMBL" id="GGK42681.1"/>
    </source>
</evidence>